<proteinExistence type="predicted"/>
<reference evidence="1 2" key="1">
    <citation type="journal article" date="2022" name="Nat. Ecol. Evol.">
        <title>A masculinizing supergene underlies an exaggerated male reproductive morph in a spider.</title>
        <authorList>
            <person name="Hendrickx F."/>
            <person name="De Corte Z."/>
            <person name="Sonet G."/>
            <person name="Van Belleghem S.M."/>
            <person name="Kostlbacher S."/>
            <person name="Vangestel C."/>
        </authorList>
    </citation>
    <scope>NUCLEOTIDE SEQUENCE [LARGE SCALE GENOMIC DNA]</scope>
    <source>
        <strain evidence="1">W744_W776</strain>
    </source>
</reference>
<accession>A0AAV6V0E2</accession>
<dbReference type="EMBL" id="JAFNEN010000213">
    <property type="protein sequence ID" value="KAG8189548.1"/>
    <property type="molecule type" value="Genomic_DNA"/>
</dbReference>
<comment type="caution">
    <text evidence="1">The sequence shown here is derived from an EMBL/GenBank/DDBJ whole genome shotgun (WGS) entry which is preliminary data.</text>
</comment>
<dbReference type="AlphaFoldDB" id="A0AAV6V0E2"/>
<evidence type="ECO:0000313" key="2">
    <source>
        <dbReference type="Proteomes" id="UP000827092"/>
    </source>
</evidence>
<keyword evidence="2" id="KW-1185">Reference proteome</keyword>
<gene>
    <name evidence="1" type="ORF">JTE90_008508</name>
</gene>
<protein>
    <submittedName>
        <fullName evidence="1">Uncharacterized protein</fullName>
    </submittedName>
</protein>
<dbReference type="Proteomes" id="UP000827092">
    <property type="component" value="Unassembled WGS sequence"/>
</dbReference>
<sequence length="73" mass="8424">MACMDARTKETNIKTGMKDNIGDATRIKDRRMWGQGNETRRMSASADVLEYENRRRGYDGGMRVRMHSSPVQK</sequence>
<name>A0AAV6V0E2_9ARAC</name>
<evidence type="ECO:0000313" key="1">
    <source>
        <dbReference type="EMBL" id="KAG8189548.1"/>
    </source>
</evidence>
<organism evidence="1 2">
    <name type="scientific">Oedothorax gibbosus</name>
    <dbReference type="NCBI Taxonomy" id="931172"/>
    <lineage>
        <taxon>Eukaryota</taxon>
        <taxon>Metazoa</taxon>
        <taxon>Ecdysozoa</taxon>
        <taxon>Arthropoda</taxon>
        <taxon>Chelicerata</taxon>
        <taxon>Arachnida</taxon>
        <taxon>Araneae</taxon>
        <taxon>Araneomorphae</taxon>
        <taxon>Entelegynae</taxon>
        <taxon>Araneoidea</taxon>
        <taxon>Linyphiidae</taxon>
        <taxon>Erigoninae</taxon>
        <taxon>Oedothorax</taxon>
    </lineage>
</organism>